<dbReference type="Gene3D" id="2.130.10.130">
    <property type="entry name" value="Integrin alpha, N-terminal"/>
    <property type="match status" value="1"/>
</dbReference>
<keyword evidence="4" id="KW-1185">Reference proteome</keyword>
<gene>
    <name evidence="3" type="ORF">MOV08_07835</name>
</gene>
<feature type="compositionally biased region" description="Polar residues" evidence="2">
    <location>
        <begin position="596"/>
        <end position="606"/>
    </location>
</feature>
<evidence type="ECO:0000256" key="2">
    <source>
        <dbReference type="SAM" id="MobiDB-lite"/>
    </source>
</evidence>
<keyword evidence="1" id="KW-0732">Signal</keyword>
<evidence type="ECO:0000256" key="1">
    <source>
        <dbReference type="ARBA" id="ARBA00022729"/>
    </source>
</evidence>
<dbReference type="RefSeq" id="WP_275306825.1">
    <property type="nucleotide sequence ID" value="NZ_CP095749.1"/>
</dbReference>
<reference evidence="3 4" key="1">
    <citation type="submission" date="2022-03" db="EMBL/GenBank/DDBJ databases">
        <title>Streptomyces yunnanensis P86,complete genome.</title>
        <authorList>
            <person name="Chen S."/>
            <person name="Zhang Q."/>
        </authorList>
    </citation>
    <scope>NUCLEOTIDE SEQUENCE [LARGE SCALE GENOMIC DNA]</scope>
    <source>
        <strain evidence="3 4">P86</strain>
    </source>
</reference>
<dbReference type="InterPro" id="IPR013517">
    <property type="entry name" value="FG-GAP"/>
</dbReference>
<protein>
    <submittedName>
        <fullName evidence="3">FG-GAP-like repeat-containing protein</fullName>
    </submittedName>
</protein>
<proteinExistence type="predicted"/>
<dbReference type="SUPFAM" id="SSF69318">
    <property type="entry name" value="Integrin alpha N-terminal domain"/>
    <property type="match status" value="1"/>
</dbReference>
<name>A0ABY8A345_9ACTN</name>
<feature type="compositionally biased region" description="Polar residues" evidence="2">
    <location>
        <begin position="50"/>
        <end position="61"/>
    </location>
</feature>
<dbReference type="InterPro" id="IPR028994">
    <property type="entry name" value="Integrin_alpha_N"/>
</dbReference>
<sequence>MVTAMPSISLAVPAVDGKESVAPASEVQRAVERAAETGTPVELTSHRTESSSVFANPSGTFTEERHSVPQRVRKQGRLLDIDPTLQSAENGTLSAKATAVGIEFSGGGKGPLVTVTRDGRSLSLSWPGELPKPTVAGDTATYPNVLPDVDLKLRAGNDGFGQLLVVKTPKAAANPDLKSIQYGMTTDGVDVSTDTHGNISAVNPAGQQVFAGPTPRMWDSSSTKEKTQTFAAVPRSATNASEEPQNQVPQDEFLPRPGAKESALGVAVSGNNLALKPDTDVLAGKGTQYPVYIDPYISGSRLAWTIAYKKYPNSTFYNGAGWIERDGKKGTSTARVGYENETNGLGRSFFSMSTRNLWGKEVIKSTFRIKNTWSWSCEKRETQLWDTGSISSSTSWNNQPSWQRKVAHTTESRGWGGNCPAGNLAFDVTSAAKDAVKNKWAQWTLGLRAANESDVYGWKKFDAKSAVLSTEYNTPPNAPSNLDTSPSTRVNGSCSPSNGGYVTLGNTDVALTAKISDPDGGTLKARFIVWPTGGSGFVLDKTISVTSGTIARVAIPKTTFQNKDGVTFSWQVQAQDGRTTSAWTPNPPCRFRVDTTRPSTPPSIASDQYPDGSNGWPTKTGIARTPGTFTLSSGGVKDVQKYEYFTEWDATVRTATPASAGGSASVKLTPMAAGPHMLYARSLDKANNRSDLAAYLFYVNSSGQKDAPGDLNGDGHPDMYAVTKDGELQLFNGLGDGRLGPKAKASDRSFKDSLITHRGDWTGDGYEDLIEHRYDPVDKTKKLYVHPNEGHGHLSGNTAPMELRLYDQANNHWQKADQILAVGDLDGPTDLDGDGVIGDYDLPSYPDLLVREGKLVWLYFGSASGYLDENPDQPPLLLNAHNTEGIDLFAPGDFDHDGHADLGVRSLDNGAVGVYRGAALYGTAPGNPVLVGQGFTLDKTPLMTSPGDADHDGKFDVWLVTTDGTLWCYPGNEVLRFRVGEGWKDYRAIS</sequence>
<dbReference type="Proteomes" id="UP001218629">
    <property type="component" value="Chromosome"/>
</dbReference>
<dbReference type="EMBL" id="CP095749">
    <property type="protein sequence ID" value="WEB39198.1"/>
    <property type="molecule type" value="Genomic_DNA"/>
</dbReference>
<evidence type="ECO:0000313" key="3">
    <source>
        <dbReference type="EMBL" id="WEB39198.1"/>
    </source>
</evidence>
<feature type="region of interest" description="Disordered" evidence="2">
    <location>
        <begin position="578"/>
        <end position="613"/>
    </location>
</feature>
<organism evidence="3 4">
    <name type="scientific">Streptomyces yunnanensis</name>
    <dbReference type="NCBI Taxonomy" id="156453"/>
    <lineage>
        <taxon>Bacteria</taxon>
        <taxon>Bacillati</taxon>
        <taxon>Actinomycetota</taxon>
        <taxon>Actinomycetes</taxon>
        <taxon>Kitasatosporales</taxon>
        <taxon>Streptomycetaceae</taxon>
        <taxon>Streptomyces</taxon>
    </lineage>
</organism>
<dbReference type="Pfam" id="PF13517">
    <property type="entry name" value="FG-GAP_3"/>
    <property type="match status" value="1"/>
</dbReference>
<feature type="region of interest" description="Disordered" evidence="2">
    <location>
        <begin position="33"/>
        <end position="65"/>
    </location>
</feature>
<accession>A0ABY8A345</accession>
<feature type="region of interest" description="Disordered" evidence="2">
    <location>
        <begin position="472"/>
        <end position="494"/>
    </location>
</feature>
<evidence type="ECO:0000313" key="4">
    <source>
        <dbReference type="Proteomes" id="UP001218629"/>
    </source>
</evidence>